<evidence type="ECO:0000313" key="2">
    <source>
        <dbReference type="Proteomes" id="UP001559025"/>
    </source>
</evidence>
<organism evidence="1 2">
    <name type="scientific">Neoaquamicrobium sediminum</name>
    <dbReference type="NCBI Taxonomy" id="1849104"/>
    <lineage>
        <taxon>Bacteria</taxon>
        <taxon>Pseudomonadati</taxon>
        <taxon>Pseudomonadota</taxon>
        <taxon>Alphaproteobacteria</taxon>
        <taxon>Hyphomicrobiales</taxon>
        <taxon>Phyllobacteriaceae</taxon>
        <taxon>Neoaquamicrobium</taxon>
    </lineage>
</organism>
<evidence type="ECO:0000313" key="1">
    <source>
        <dbReference type="EMBL" id="MEX4006352.1"/>
    </source>
</evidence>
<dbReference type="RefSeq" id="WP_173188095.1">
    <property type="nucleotide sequence ID" value="NZ_JABETK010000001.1"/>
</dbReference>
<sequence>MLVDIGPAKRIGTRKSILDRPLIDEDVTSFNGETVLTFCADGVHGVGALYRYELRLTTADMDLLRAAVGSA</sequence>
<protein>
    <submittedName>
        <fullName evidence="1">Uncharacterized protein</fullName>
    </submittedName>
</protein>
<name>A0ABV3WNW5_9HYPH</name>
<comment type="caution">
    <text evidence="1">The sequence shown here is derived from an EMBL/GenBank/DDBJ whole genome shotgun (WGS) entry which is preliminary data.</text>
</comment>
<proteinExistence type="predicted"/>
<dbReference type="Proteomes" id="UP001559025">
    <property type="component" value="Unassembled WGS sequence"/>
</dbReference>
<dbReference type="EMBL" id="JAZHFV010000001">
    <property type="protein sequence ID" value="MEX4006352.1"/>
    <property type="molecule type" value="Genomic_DNA"/>
</dbReference>
<accession>A0ABV3WNW5</accession>
<keyword evidence="2" id="KW-1185">Reference proteome</keyword>
<reference evidence="1 2" key="1">
    <citation type="submission" date="2024-01" db="EMBL/GenBank/DDBJ databases">
        <title>New evidence supports the origin of RcGTA from prophage.</title>
        <authorList>
            <person name="Xu Y."/>
            <person name="Liu B."/>
            <person name="Chen F."/>
        </authorList>
    </citation>
    <scope>NUCLEOTIDE SEQUENCE [LARGE SCALE GENOMIC DNA]</scope>
    <source>
        <strain evidence="1 2">CBW1107-2</strain>
    </source>
</reference>
<gene>
    <name evidence="1" type="ORF">V1479_03490</name>
</gene>